<reference evidence="1 2" key="1">
    <citation type="journal article" date="2008" name="Proc. Natl. Acad. Sci. U.S.A.">
        <title>Niche adaptation and genome expansion in the chlorophyll d-producing cyanobacterium Acaryochloris marina.</title>
        <authorList>
            <person name="Swingley W.D."/>
            <person name="Chen M."/>
            <person name="Cheung P.C."/>
            <person name="Conrad A.L."/>
            <person name="Dejesa L.C."/>
            <person name="Hao J."/>
            <person name="Honchak B.M."/>
            <person name="Karbach L.E."/>
            <person name="Kurdoglu A."/>
            <person name="Lahiri S."/>
            <person name="Mastrian S.D."/>
            <person name="Miyashita H."/>
            <person name="Page L."/>
            <person name="Ramakrishna P."/>
            <person name="Satoh S."/>
            <person name="Sattley W.M."/>
            <person name="Shimada Y."/>
            <person name="Taylor H.L."/>
            <person name="Tomo T."/>
            <person name="Tsuchiya T."/>
            <person name="Wang Z.T."/>
            <person name="Raymond J."/>
            <person name="Mimuro M."/>
            <person name="Blankenship R.E."/>
            <person name="Touchman J.W."/>
        </authorList>
    </citation>
    <scope>NUCLEOTIDE SEQUENCE [LARGE SCALE GENOMIC DNA]</scope>
    <source>
        <strain evidence="2">MBIC 11017</strain>
    </source>
</reference>
<keyword evidence="2" id="KW-1185">Reference proteome</keyword>
<evidence type="ECO:0000313" key="1">
    <source>
        <dbReference type="EMBL" id="ABW30027.1"/>
    </source>
</evidence>
<dbReference type="EMBL" id="CP000828">
    <property type="protein sequence ID" value="ABW30027.1"/>
    <property type="molecule type" value="Genomic_DNA"/>
</dbReference>
<evidence type="ECO:0000313" key="2">
    <source>
        <dbReference type="Proteomes" id="UP000000268"/>
    </source>
</evidence>
<name>B0C750_ACAM1</name>
<gene>
    <name evidence="1" type="ordered locus">AM1_5061</name>
</gene>
<sequence>MCGVFSCLENLILVYVQLQDNFFYCHHPGIYKEQLSVDHKPLV</sequence>
<organism evidence="1 2">
    <name type="scientific">Acaryochloris marina (strain MBIC 11017)</name>
    <dbReference type="NCBI Taxonomy" id="329726"/>
    <lineage>
        <taxon>Bacteria</taxon>
        <taxon>Bacillati</taxon>
        <taxon>Cyanobacteriota</taxon>
        <taxon>Cyanophyceae</taxon>
        <taxon>Acaryochloridales</taxon>
        <taxon>Acaryochloridaceae</taxon>
        <taxon>Acaryochloris</taxon>
    </lineage>
</organism>
<dbReference type="STRING" id="329726.AM1_5061"/>
<dbReference type="KEGG" id="amr:AM1_5061"/>
<proteinExistence type="predicted"/>
<accession>B0C750</accession>
<protein>
    <submittedName>
        <fullName evidence="1">Uncharacterized protein</fullName>
    </submittedName>
</protein>
<dbReference type="HOGENOM" id="CLU_3228080_0_0_3"/>
<dbReference type="Proteomes" id="UP000000268">
    <property type="component" value="Chromosome"/>
</dbReference>
<dbReference type="AlphaFoldDB" id="B0C750"/>